<keyword evidence="4" id="KW-1133">Transmembrane helix</keyword>
<dbReference type="GO" id="GO:0015141">
    <property type="term" value="F:succinate transmembrane transporter activity"/>
    <property type="evidence" value="ECO:0007669"/>
    <property type="project" value="TreeGrafter"/>
</dbReference>
<dbReference type="EMBL" id="UYWY01000962">
    <property type="protein sequence ID" value="VDM25990.1"/>
    <property type="molecule type" value="Genomic_DNA"/>
</dbReference>
<evidence type="ECO:0000313" key="6">
    <source>
        <dbReference type="EMBL" id="VDM25990.1"/>
    </source>
</evidence>
<name>A0A183TYL7_TOXCA</name>
<evidence type="ECO:0000256" key="4">
    <source>
        <dbReference type="ARBA" id="ARBA00022989"/>
    </source>
</evidence>
<evidence type="ECO:0000313" key="8">
    <source>
        <dbReference type="WBParaSite" id="TCNE_0000133601-mRNA-1"/>
    </source>
</evidence>
<dbReference type="GO" id="GO:0015137">
    <property type="term" value="F:citrate transmembrane transporter activity"/>
    <property type="evidence" value="ECO:0007669"/>
    <property type="project" value="TreeGrafter"/>
</dbReference>
<proteinExistence type="inferred from homology"/>
<accession>A0A183TYL7</accession>
<protein>
    <submittedName>
        <fullName evidence="8">Aa_trans domain-containing protein</fullName>
    </submittedName>
</protein>
<keyword evidence="3" id="KW-0812">Transmembrane</keyword>
<organism evidence="7 8">
    <name type="scientific">Toxocara canis</name>
    <name type="common">Canine roundworm</name>
    <dbReference type="NCBI Taxonomy" id="6265"/>
    <lineage>
        <taxon>Eukaryota</taxon>
        <taxon>Metazoa</taxon>
        <taxon>Ecdysozoa</taxon>
        <taxon>Nematoda</taxon>
        <taxon>Chromadorea</taxon>
        <taxon>Rhabditida</taxon>
        <taxon>Spirurina</taxon>
        <taxon>Ascaridomorpha</taxon>
        <taxon>Ascaridoidea</taxon>
        <taxon>Toxocaridae</taxon>
        <taxon>Toxocara</taxon>
    </lineage>
</organism>
<comment type="subcellular location">
    <subcellularLocation>
        <location evidence="1">Membrane</location>
        <topology evidence="1">Multi-pass membrane protein</topology>
    </subcellularLocation>
</comment>
<keyword evidence="5" id="KW-0472">Membrane</keyword>
<evidence type="ECO:0000256" key="1">
    <source>
        <dbReference type="ARBA" id="ARBA00004141"/>
    </source>
</evidence>
<dbReference type="Pfam" id="PF00939">
    <property type="entry name" value="Na_sulph_symp"/>
    <property type="match status" value="1"/>
</dbReference>
<evidence type="ECO:0000256" key="2">
    <source>
        <dbReference type="ARBA" id="ARBA00006772"/>
    </source>
</evidence>
<evidence type="ECO:0000313" key="7">
    <source>
        <dbReference type="Proteomes" id="UP000050794"/>
    </source>
</evidence>
<sequence>MLFLCTLMTSLAVEESNLHHRLALFMISKIGGKPLPLMIGMTLVVSFISFWISDVAATALMVPITVAMLESMVTVRADPPISANGATKRLRCSETQGTVKERLQLDRLSSNDRALCKALILACSYGSLIGGTAVVTATGPNLIFREQIYAYLVFYGPRAMLKLFKKASDEDRVKAKVFAATVAKARTGLGPMRLVSHAIISGGNGTVSLNKLVAHGNAALGNGVPAGKCRSPSTSPDWILSALYYAKEEPGNRGCIKRRIFESRGLIQT</sequence>
<reference evidence="8" key="1">
    <citation type="submission" date="2016-06" db="UniProtKB">
        <authorList>
            <consortium name="WormBaseParasite"/>
        </authorList>
    </citation>
    <scope>IDENTIFICATION</scope>
</reference>
<dbReference type="Proteomes" id="UP000050794">
    <property type="component" value="Unassembled WGS sequence"/>
</dbReference>
<dbReference type="PANTHER" id="PTHR10283:SF84">
    <property type="entry name" value="SODIUM-DEPENDENT HIGH-AFFINITY DICARBOXYLATE TRANSPORTER 2"/>
    <property type="match status" value="1"/>
</dbReference>
<dbReference type="WBParaSite" id="TCNE_0000133601-mRNA-1">
    <property type="protein sequence ID" value="TCNE_0000133601-mRNA-1"/>
    <property type="gene ID" value="TCNE_0000133601"/>
</dbReference>
<dbReference type="GO" id="GO:0005886">
    <property type="term" value="C:plasma membrane"/>
    <property type="evidence" value="ECO:0007669"/>
    <property type="project" value="TreeGrafter"/>
</dbReference>
<evidence type="ECO:0000256" key="3">
    <source>
        <dbReference type="ARBA" id="ARBA00022692"/>
    </source>
</evidence>
<evidence type="ECO:0000256" key="5">
    <source>
        <dbReference type="ARBA" id="ARBA00023136"/>
    </source>
</evidence>
<dbReference type="InterPro" id="IPR001898">
    <property type="entry name" value="SLC13A/DASS"/>
</dbReference>
<dbReference type="AlphaFoldDB" id="A0A183TYL7"/>
<dbReference type="PANTHER" id="PTHR10283">
    <property type="entry name" value="SOLUTE CARRIER FAMILY 13 MEMBER"/>
    <property type="match status" value="1"/>
</dbReference>
<reference evidence="6 7" key="2">
    <citation type="submission" date="2018-11" db="EMBL/GenBank/DDBJ databases">
        <authorList>
            <consortium name="Pathogen Informatics"/>
        </authorList>
    </citation>
    <scope>NUCLEOTIDE SEQUENCE [LARGE SCALE GENOMIC DNA]</scope>
</reference>
<keyword evidence="7" id="KW-1185">Reference proteome</keyword>
<gene>
    <name evidence="6" type="ORF">TCNE_LOCUS1337</name>
</gene>
<comment type="similarity">
    <text evidence="2">Belongs to the SLC13A/DASS transporter (TC 2.A.47) family. NADC subfamily.</text>
</comment>